<organism evidence="4 5">
    <name type="scientific">Quillaja saponaria</name>
    <name type="common">Soap bark tree</name>
    <dbReference type="NCBI Taxonomy" id="32244"/>
    <lineage>
        <taxon>Eukaryota</taxon>
        <taxon>Viridiplantae</taxon>
        <taxon>Streptophyta</taxon>
        <taxon>Embryophyta</taxon>
        <taxon>Tracheophyta</taxon>
        <taxon>Spermatophyta</taxon>
        <taxon>Magnoliopsida</taxon>
        <taxon>eudicotyledons</taxon>
        <taxon>Gunneridae</taxon>
        <taxon>Pentapetalae</taxon>
        <taxon>rosids</taxon>
        <taxon>fabids</taxon>
        <taxon>Fabales</taxon>
        <taxon>Quillajaceae</taxon>
        <taxon>Quillaja</taxon>
    </lineage>
</organism>
<evidence type="ECO:0000256" key="1">
    <source>
        <dbReference type="SAM" id="Coils"/>
    </source>
</evidence>
<feature type="region of interest" description="Disordered" evidence="2">
    <location>
        <begin position="256"/>
        <end position="466"/>
    </location>
</feature>
<protein>
    <submittedName>
        <fullName evidence="4">Micronuclear linker histone polyprotein-like protein</fullName>
    </submittedName>
</protein>
<evidence type="ECO:0000256" key="2">
    <source>
        <dbReference type="SAM" id="MobiDB-lite"/>
    </source>
</evidence>
<proteinExistence type="predicted"/>
<feature type="compositionally biased region" description="Basic residues" evidence="2">
    <location>
        <begin position="340"/>
        <end position="350"/>
    </location>
</feature>
<dbReference type="Proteomes" id="UP001163823">
    <property type="component" value="Chromosome 12"/>
</dbReference>
<feature type="compositionally biased region" description="Basic and acidic residues" evidence="2">
    <location>
        <begin position="411"/>
        <end position="457"/>
    </location>
</feature>
<feature type="compositionally biased region" description="Polar residues" evidence="2">
    <location>
        <begin position="256"/>
        <end position="269"/>
    </location>
</feature>
<evidence type="ECO:0000313" key="4">
    <source>
        <dbReference type="EMBL" id="KAJ7948262.1"/>
    </source>
</evidence>
<keyword evidence="3" id="KW-0472">Membrane</keyword>
<feature type="compositionally biased region" description="Basic and acidic residues" evidence="2">
    <location>
        <begin position="358"/>
        <end position="368"/>
    </location>
</feature>
<sequence>MSIGGPYNKGMHSNNGWNRGRRYGLMLLLAFGAALFGVMVLHRLRERRIYNLLIKEKDRQLIALQLLLQKERDSNQEIKRKNEEMKAKIYSIKTQKMELDRKVLELQSRMDSLKDEQRVMETAFEEKQNEIRMLTREKVNLGKEITNPEVIALTESLKQKEAELEDLKHRLQDPVKVWSVSTDDPSKLPVDLTVNGRMAGDDQSTINGNGENITKDAIKDKSTKYKESETAMIVENGNENREGNTERRDVIEEQMQKQGKLQVETQSSDGEGIVYKNEDSDESVVVGGKEKESVDEGKQGKLEHSVDGGGGDIHSNYKGGFKLKMSDNSRGATGLGTKGKSSRGKGKRWRMIVQNRMSGKDEISESHRAANIRSRKLYKDQQDGQKNGTEVAAANDDKVKEEGGGMGNSSFREDKVEAELGKPKNPKDGRDGKTKIVNDQVAKERLDENNDSQESRTGRHIKKVECNAEQAEAGKLHEVPESLKVTKIREQGKDAFEDDDVFRGSVSDLEDDKQQHKEELDESEFQPDKKCS</sequence>
<reference evidence="4" key="1">
    <citation type="journal article" date="2023" name="Science">
        <title>Elucidation of the pathway for biosynthesis of saponin adjuvants from the soapbark tree.</title>
        <authorList>
            <person name="Reed J."/>
            <person name="Orme A."/>
            <person name="El-Demerdash A."/>
            <person name="Owen C."/>
            <person name="Martin L.B.B."/>
            <person name="Misra R.C."/>
            <person name="Kikuchi S."/>
            <person name="Rejzek M."/>
            <person name="Martin A.C."/>
            <person name="Harkess A."/>
            <person name="Leebens-Mack J."/>
            <person name="Louveau T."/>
            <person name="Stephenson M.J."/>
            <person name="Osbourn A."/>
        </authorList>
    </citation>
    <scope>NUCLEOTIDE SEQUENCE</scope>
    <source>
        <strain evidence="4">S10</strain>
    </source>
</reference>
<dbReference type="EMBL" id="JARAOO010000012">
    <property type="protein sequence ID" value="KAJ7948262.1"/>
    <property type="molecule type" value="Genomic_DNA"/>
</dbReference>
<keyword evidence="3" id="KW-0812">Transmembrane</keyword>
<gene>
    <name evidence="4" type="ORF">O6P43_028766</name>
</gene>
<name>A0AAD7KYG6_QUISA</name>
<evidence type="ECO:0000256" key="3">
    <source>
        <dbReference type="SAM" id="Phobius"/>
    </source>
</evidence>
<accession>A0AAD7KYG6</accession>
<dbReference type="PANTHER" id="PTHR36143">
    <property type="entry name" value="OS08G0177500 PROTEIN"/>
    <property type="match status" value="1"/>
</dbReference>
<keyword evidence="5" id="KW-1185">Reference proteome</keyword>
<keyword evidence="1" id="KW-0175">Coiled coil</keyword>
<feature type="compositionally biased region" description="Basic and acidic residues" evidence="2">
    <location>
        <begin position="288"/>
        <end position="306"/>
    </location>
</feature>
<keyword evidence="3" id="KW-1133">Transmembrane helix</keyword>
<feature type="transmembrane region" description="Helical" evidence="3">
    <location>
        <begin position="23"/>
        <end position="41"/>
    </location>
</feature>
<dbReference type="KEGG" id="qsa:O6P43_028766"/>
<dbReference type="PANTHER" id="PTHR36143:SF4">
    <property type="entry name" value="OS08G0177500 PROTEIN"/>
    <property type="match status" value="1"/>
</dbReference>
<dbReference type="AlphaFoldDB" id="A0AAD7KYG6"/>
<feature type="coiled-coil region" evidence="1">
    <location>
        <begin position="64"/>
        <end position="170"/>
    </location>
</feature>
<comment type="caution">
    <text evidence="4">The sequence shown here is derived from an EMBL/GenBank/DDBJ whole genome shotgun (WGS) entry which is preliminary data.</text>
</comment>
<feature type="region of interest" description="Disordered" evidence="2">
    <location>
        <begin position="489"/>
        <end position="532"/>
    </location>
</feature>
<evidence type="ECO:0000313" key="5">
    <source>
        <dbReference type="Proteomes" id="UP001163823"/>
    </source>
</evidence>